<keyword evidence="5" id="KW-0804">Transcription</keyword>
<dbReference type="InterPro" id="IPR050283">
    <property type="entry name" value="E-box_TF_Regulators"/>
</dbReference>
<dbReference type="GO" id="GO:0000977">
    <property type="term" value="F:RNA polymerase II transcription regulatory region sequence-specific DNA binding"/>
    <property type="evidence" value="ECO:0007669"/>
    <property type="project" value="TreeGrafter"/>
</dbReference>
<dbReference type="Pfam" id="PF00010">
    <property type="entry name" value="HLH"/>
    <property type="match status" value="1"/>
</dbReference>
<dbReference type="SUPFAM" id="SSF47459">
    <property type="entry name" value="HLH, helix-loop-helix DNA-binding domain"/>
    <property type="match status" value="1"/>
</dbReference>
<evidence type="ECO:0000256" key="1">
    <source>
        <dbReference type="ARBA" id="ARBA00022473"/>
    </source>
</evidence>
<dbReference type="EnsemblMetazoa" id="AFUN020842-RA">
    <property type="protein sequence ID" value="AFUN020842-PA"/>
    <property type="gene ID" value="AFUN020842"/>
</dbReference>
<comment type="function">
    <text evidence="7">Involved in the establishment and dorsoventral patterning of germ layers in the embryo.</text>
</comment>
<keyword evidence="4" id="KW-0238">DNA-binding</keyword>
<feature type="compositionally biased region" description="Polar residues" evidence="9">
    <location>
        <begin position="1"/>
        <end position="10"/>
    </location>
</feature>
<dbReference type="STRING" id="62324.A0A4Y0BLN7"/>
<feature type="region of interest" description="Disordered" evidence="9">
    <location>
        <begin position="374"/>
        <end position="421"/>
    </location>
</feature>
<evidence type="ECO:0000256" key="6">
    <source>
        <dbReference type="ARBA" id="ARBA00023242"/>
    </source>
</evidence>
<evidence type="ECO:0000313" key="11">
    <source>
        <dbReference type="EnsemblMetazoa" id="AFUN020842-PA"/>
    </source>
</evidence>
<feature type="compositionally biased region" description="Basic and acidic residues" evidence="9">
    <location>
        <begin position="45"/>
        <end position="56"/>
    </location>
</feature>
<dbReference type="FunFam" id="4.10.280.10:FF:000030">
    <property type="entry name" value="Twist transcription factor"/>
    <property type="match status" value="1"/>
</dbReference>
<sequence length="562" mass="60577">MSGERSSSSPMLILDISGAGSGSTASHSPAYPMKKSTNTVSQVKLENERYDGDGDKQDHLNTAYQHQLRTIPDLQPIHHNGVQHGEADNLGVHQNPDFGVLMSQPSIGHNASAGPPVSVATSQPVYVYQGSAPEMTSGGRVTFPALQCYGVPNVQEQTQPQSLETLPSILATYSTSCENAKKRRMLDADYDYEFDQSSLSPDGYQPEKRIRYDGNYGGWAYAPTTPVSQDYSHTNGGTTIAYGGSDLIMARGNGPLPVVMSGLDDESSSNGSCHINSCHCEPSPAKTMMCVSDTGSYESSGVVYYYHPATHHPEQLQQNQTHPLPAIDTTPTHSPVGADSSLSVCSSSPVKLDESSCSVGKYGQEHVQPTTVDMLEPSDGQELSPTSTNSGSGVGSAGTGDPSQHKNGTFGNRKPRTGRIRKRVVKDSVSYQEVQNQRVIANVRERQRTQSLNEAFASLRKIIPTLPSDKLSKIQTLRLASRYIDFLYRVLSNNEMPAMREEHKNMAVSGGNLQFSGSGILAHEKLSYLFSVWRMEGDWSNGSSGGEGVAETVGDSTIGGKE</sequence>
<dbReference type="PANTHER" id="PTHR23349:SF50">
    <property type="entry name" value="PROTEIN TWIST"/>
    <property type="match status" value="1"/>
</dbReference>
<dbReference type="VEuPathDB" id="VectorBase:AFUN020842"/>
<keyword evidence="6" id="KW-0539">Nucleus</keyword>
<dbReference type="GO" id="GO:0046983">
    <property type="term" value="F:protein dimerization activity"/>
    <property type="evidence" value="ECO:0007669"/>
    <property type="project" value="InterPro"/>
</dbReference>
<keyword evidence="1" id="KW-0217">Developmental protein</keyword>
<keyword evidence="3" id="KW-0805">Transcription regulation</keyword>
<evidence type="ECO:0000256" key="3">
    <source>
        <dbReference type="ARBA" id="ARBA00023015"/>
    </source>
</evidence>
<protein>
    <recommendedName>
        <fullName evidence="8">Protein twist</fullName>
    </recommendedName>
</protein>
<feature type="compositionally biased region" description="Polar residues" evidence="9">
    <location>
        <begin position="35"/>
        <end position="44"/>
    </location>
</feature>
<feature type="compositionally biased region" description="Polar residues" evidence="9">
    <location>
        <begin position="401"/>
        <end position="410"/>
    </location>
</feature>
<evidence type="ECO:0000256" key="9">
    <source>
        <dbReference type="SAM" id="MobiDB-lite"/>
    </source>
</evidence>
<dbReference type="InterPro" id="IPR011598">
    <property type="entry name" value="bHLH_dom"/>
</dbReference>
<evidence type="ECO:0000256" key="7">
    <source>
        <dbReference type="ARBA" id="ARBA00059086"/>
    </source>
</evidence>
<evidence type="ECO:0000256" key="4">
    <source>
        <dbReference type="ARBA" id="ARBA00023125"/>
    </source>
</evidence>
<reference evidence="11" key="1">
    <citation type="submission" date="2020-05" db="UniProtKB">
        <authorList>
            <consortium name="EnsemblMetazoa"/>
        </authorList>
    </citation>
    <scope>IDENTIFICATION</scope>
    <source>
        <strain evidence="11">FUMOZ</strain>
    </source>
</reference>
<organism evidence="11">
    <name type="scientific">Anopheles funestus</name>
    <name type="common">African malaria mosquito</name>
    <dbReference type="NCBI Taxonomy" id="62324"/>
    <lineage>
        <taxon>Eukaryota</taxon>
        <taxon>Metazoa</taxon>
        <taxon>Ecdysozoa</taxon>
        <taxon>Arthropoda</taxon>
        <taxon>Hexapoda</taxon>
        <taxon>Insecta</taxon>
        <taxon>Pterygota</taxon>
        <taxon>Neoptera</taxon>
        <taxon>Endopterygota</taxon>
        <taxon>Diptera</taxon>
        <taxon>Nematocera</taxon>
        <taxon>Culicoidea</taxon>
        <taxon>Culicidae</taxon>
        <taxon>Anophelinae</taxon>
        <taxon>Anopheles</taxon>
    </lineage>
</organism>
<dbReference type="InterPro" id="IPR036638">
    <property type="entry name" value="HLH_DNA-bd_sf"/>
</dbReference>
<feature type="domain" description="BHLH" evidence="10">
    <location>
        <begin position="436"/>
        <end position="487"/>
    </location>
</feature>
<dbReference type="PROSITE" id="PS50888">
    <property type="entry name" value="BHLH"/>
    <property type="match status" value="1"/>
</dbReference>
<dbReference type="GO" id="GO:0000981">
    <property type="term" value="F:DNA-binding transcription factor activity, RNA polymerase II-specific"/>
    <property type="evidence" value="ECO:0007669"/>
    <property type="project" value="TreeGrafter"/>
</dbReference>
<evidence type="ECO:0000256" key="5">
    <source>
        <dbReference type="ARBA" id="ARBA00023163"/>
    </source>
</evidence>
<keyword evidence="2" id="KW-0221">Differentiation</keyword>
<dbReference type="Gene3D" id="4.10.280.10">
    <property type="entry name" value="Helix-loop-helix DNA-binding domain"/>
    <property type="match status" value="1"/>
</dbReference>
<evidence type="ECO:0000256" key="2">
    <source>
        <dbReference type="ARBA" id="ARBA00022782"/>
    </source>
</evidence>
<dbReference type="SMART" id="SM00353">
    <property type="entry name" value="HLH"/>
    <property type="match status" value="1"/>
</dbReference>
<evidence type="ECO:0000259" key="10">
    <source>
        <dbReference type="PROSITE" id="PS50888"/>
    </source>
</evidence>
<proteinExistence type="predicted"/>
<feature type="region of interest" description="Disordered" evidence="9">
    <location>
        <begin position="541"/>
        <end position="562"/>
    </location>
</feature>
<dbReference type="AlphaFoldDB" id="A0A4Y0BLN7"/>
<dbReference type="GO" id="GO:0030154">
    <property type="term" value="P:cell differentiation"/>
    <property type="evidence" value="ECO:0007669"/>
    <property type="project" value="UniProtKB-KW"/>
</dbReference>
<feature type="region of interest" description="Disordered" evidence="9">
    <location>
        <begin position="1"/>
        <end position="56"/>
    </location>
</feature>
<feature type="compositionally biased region" description="Polar residues" evidence="9">
    <location>
        <begin position="381"/>
        <end position="391"/>
    </location>
</feature>
<accession>A0A4Y0BLN7</accession>
<name>A0A4Y0BLN7_ANOFN</name>
<dbReference type="VEuPathDB" id="VectorBase:AFUN2_009422"/>
<evidence type="ECO:0000256" key="8">
    <source>
        <dbReference type="ARBA" id="ARBA00072365"/>
    </source>
</evidence>
<dbReference type="PANTHER" id="PTHR23349">
    <property type="entry name" value="BASIC HELIX-LOOP-HELIX TRANSCRIPTION FACTOR, TWIST"/>
    <property type="match status" value="1"/>
</dbReference>